<gene>
    <name evidence="1" type="ordered locus">Deide_2p00530</name>
</gene>
<dbReference type="HOGENOM" id="CLU_990158_0_0_0"/>
<name>C1D2S3_DEIDV</name>
<dbReference type="KEGG" id="ddr:Deide_2p00530"/>
<evidence type="ECO:0008006" key="3">
    <source>
        <dbReference type="Google" id="ProtNLM"/>
    </source>
</evidence>
<geneLocation type="plasmid" evidence="2">
    <name>pDeide2</name>
</geneLocation>
<dbReference type="OrthoDB" id="4446378at2"/>
<dbReference type="RefSeq" id="WP_012695185.1">
    <property type="nucleotide sequence ID" value="NC_012529.1"/>
</dbReference>
<keyword evidence="2" id="KW-1185">Reference proteome</keyword>
<organism evidence="1 2">
    <name type="scientific">Deinococcus deserti (strain DSM 17065 / CIP 109153 / LMG 22923 / VCD115)</name>
    <dbReference type="NCBI Taxonomy" id="546414"/>
    <lineage>
        <taxon>Bacteria</taxon>
        <taxon>Thermotogati</taxon>
        <taxon>Deinococcota</taxon>
        <taxon>Deinococci</taxon>
        <taxon>Deinococcales</taxon>
        <taxon>Deinococcaceae</taxon>
        <taxon>Deinococcus</taxon>
    </lineage>
</organism>
<keyword evidence="1" id="KW-0614">Plasmid</keyword>
<dbReference type="SUPFAM" id="SSF56059">
    <property type="entry name" value="Glutathione synthetase ATP-binding domain-like"/>
    <property type="match status" value="1"/>
</dbReference>
<reference evidence="1 2" key="1">
    <citation type="journal article" date="2009" name="PLoS Genet.">
        <title>Alliance of proteomics and genomics to unravel the specificities of Sahara bacterium Deinococcus deserti.</title>
        <authorList>
            <person name="de Groot A."/>
            <person name="Dulermo R."/>
            <person name="Ortet P."/>
            <person name="Blanchard L."/>
            <person name="Guerin P."/>
            <person name="Fernandez B."/>
            <person name="Vacherie B."/>
            <person name="Dossat C."/>
            <person name="Jolivet E."/>
            <person name="Siguier P."/>
            <person name="Chandler M."/>
            <person name="Barakat M."/>
            <person name="Dedieu A."/>
            <person name="Barbe V."/>
            <person name="Heulin T."/>
            <person name="Sommer S."/>
            <person name="Achouak W."/>
            <person name="Armengaud J."/>
        </authorList>
    </citation>
    <scope>NUCLEOTIDE SEQUENCE [LARGE SCALE GENOMIC DNA]</scope>
    <source>
        <strain evidence="2">DSM 17065 / CIP 109153 / LMG 22923 / VCD115</strain>
        <plasmid evidence="2">pDeide2</plasmid>
    </source>
</reference>
<evidence type="ECO:0000313" key="2">
    <source>
        <dbReference type="Proteomes" id="UP000002208"/>
    </source>
</evidence>
<dbReference type="AlphaFoldDB" id="C1D2S3"/>
<sequence length="275" mass="31854">MRKLLLLTDLHYQANSRTYAAEDLYLMGELQKFFQVALCHPKHSEAFEDSADVILFRNAGPVAGYARDYELFRARMAAKNSFVFNSLDGQGDMRGKQYLVDLTRQNYPVIPTVDRLEDLDLLPDSDRYLTKPRNGADSHGISVMTRHELSALQGMPEGTLIQPWVEFEYEVSFYYLNDVFQYALYAPDNERRWALERYLPSPEDLEFSSMFIEWNAMKRGIQRVDACRTTEGRLLLVEHEDLNPFLSLDLLDEETRQNFVDSLIEALKSLAPEVD</sequence>
<accession>C1D2S3</accession>
<protein>
    <recommendedName>
        <fullName evidence="3">ATP-grasp domain-containing protein</fullName>
    </recommendedName>
</protein>
<dbReference type="EMBL" id="CP001116">
    <property type="protein sequence ID" value="ACO47712.1"/>
    <property type="molecule type" value="Genomic_DNA"/>
</dbReference>
<evidence type="ECO:0000313" key="1">
    <source>
        <dbReference type="EMBL" id="ACO47712.1"/>
    </source>
</evidence>
<dbReference type="Proteomes" id="UP000002208">
    <property type="component" value="Plasmid 2"/>
</dbReference>
<proteinExistence type="predicted"/>